<evidence type="ECO:0000313" key="2">
    <source>
        <dbReference type="EMBL" id="KIK53529.1"/>
    </source>
</evidence>
<dbReference type="InterPro" id="IPR029058">
    <property type="entry name" value="AB_hydrolase_fold"/>
</dbReference>
<dbReference type="Proteomes" id="UP000053593">
    <property type="component" value="Unassembled WGS sequence"/>
</dbReference>
<dbReference type="HOGENOM" id="CLU_070118_0_0_1"/>
<feature type="domain" description="AB hydrolase-1" evidence="1">
    <location>
        <begin position="37"/>
        <end position="280"/>
    </location>
</feature>
<dbReference type="PANTHER" id="PTHR43798">
    <property type="entry name" value="MONOACYLGLYCEROL LIPASE"/>
    <property type="match status" value="1"/>
</dbReference>
<protein>
    <recommendedName>
        <fullName evidence="1">AB hydrolase-1 domain-containing protein</fullName>
    </recommendedName>
</protein>
<reference evidence="2 3" key="1">
    <citation type="submission" date="2014-04" db="EMBL/GenBank/DDBJ databases">
        <title>Evolutionary Origins and Diversification of the Mycorrhizal Mutualists.</title>
        <authorList>
            <consortium name="DOE Joint Genome Institute"/>
            <consortium name="Mycorrhizal Genomics Consortium"/>
            <person name="Kohler A."/>
            <person name="Kuo A."/>
            <person name="Nagy L.G."/>
            <person name="Floudas D."/>
            <person name="Copeland A."/>
            <person name="Barry K.W."/>
            <person name="Cichocki N."/>
            <person name="Veneault-Fourrey C."/>
            <person name="LaButti K."/>
            <person name="Lindquist E.A."/>
            <person name="Lipzen A."/>
            <person name="Lundell T."/>
            <person name="Morin E."/>
            <person name="Murat C."/>
            <person name="Riley R."/>
            <person name="Ohm R."/>
            <person name="Sun H."/>
            <person name="Tunlid A."/>
            <person name="Henrissat B."/>
            <person name="Grigoriev I.V."/>
            <person name="Hibbett D.S."/>
            <person name="Martin F."/>
        </authorList>
    </citation>
    <scope>NUCLEOTIDE SEQUENCE [LARGE SCALE GENOMIC DNA]</scope>
    <source>
        <strain evidence="2 3">FD-317 M1</strain>
    </source>
</reference>
<dbReference type="InterPro" id="IPR050266">
    <property type="entry name" value="AB_hydrolase_sf"/>
</dbReference>
<proteinExistence type="predicted"/>
<dbReference type="AlphaFoldDB" id="A0A0D0BVA2"/>
<dbReference type="Gene3D" id="3.40.50.1820">
    <property type="entry name" value="alpha/beta hydrolase"/>
    <property type="match status" value="1"/>
</dbReference>
<organism evidence="2 3">
    <name type="scientific">Collybiopsis luxurians FD-317 M1</name>
    <dbReference type="NCBI Taxonomy" id="944289"/>
    <lineage>
        <taxon>Eukaryota</taxon>
        <taxon>Fungi</taxon>
        <taxon>Dikarya</taxon>
        <taxon>Basidiomycota</taxon>
        <taxon>Agaricomycotina</taxon>
        <taxon>Agaricomycetes</taxon>
        <taxon>Agaricomycetidae</taxon>
        <taxon>Agaricales</taxon>
        <taxon>Marasmiineae</taxon>
        <taxon>Omphalotaceae</taxon>
        <taxon>Collybiopsis</taxon>
        <taxon>Collybiopsis luxurians</taxon>
    </lineage>
</organism>
<evidence type="ECO:0000313" key="3">
    <source>
        <dbReference type="Proteomes" id="UP000053593"/>
    </source>
</evidence>
<evidence type="ECO:0000259" key="1">
    <source>
        <dbReference type="Pfam" id="PF12697"/>
    </source>
</evidence>
<dbReference type="Pfam" id="PF12697">
    <property type="entry name" value="Abhydrolase_6"/>
    <property type="match status" value="1"/>
</dbReference>
<dbReference type="EMBL" id="KN834828">
    <property type="protein sequence ID" value="KIK53529.1"/>
    <property type="molecule type" value="Genomic_DNA"/>
</dbReference>
<keyword evidence="3" id="KW-1185">Reference proteome</keyword>
<dbReference type="InterPro" id="IPR000073">
    <property type="entry name" value="AB_hydrolase_1"/>
</dbReference>
<accession>A0A0D0BVA2</accession>
<gene>
    <name evidence="2" type="ORF">GYMLUDRAFT_207316</name>
</gene>
<name>A0A0D0BVA2_9AGAR</name>
<dbReference type="OrthoDB" id="19657at2759"/>
<sequence length="337" mass="38276">MPFIKISSSTGEVNFHYIISTPTCSNAEQIDPQLPVLLFFHSFAFHNIFHSQFCSPLLREFNLLVFDLRWHGDTKSDTIPSRYGQNEAAEDVIAFMNALQLPPCHFVAMDIGSLIALEICVTEPWRALSLIIMSHICLDEIPDVQRARTELCSLFTSGIPGAQEDCAIGYTQYFFSTNMTSLGKALYDSALVVNLRNWSPDHFREYWLSTHEIFVHRKAQTQAALTKISCPVKLLHGGNNIVYSTSYSEELLKAMQQAGIDVSLEVIPNAPHYMCVDYGEQINSVIYNFTTSQLKQTLYRPTDVVSPWDATLRECGWDPDRKNEFDDEWITISIPLN</sequence>
<dbReference type="SUPFAM" id="SSF53474">
    <property type="entry name" value="alpha/beta-Hydrolases"/>
    <property type="match status" value="1"/>
</dbReference>